<feature type="transmembrane region" description="Helical" evidence="1">
    <location>
        <begin position="70"/>
        <end position="90"/>
    </location>
</feature>
<feature type="transmembrane region" description="Helical" evidence="1">
    <location>
        <begin position="264"/>
        <end position="284"/>
    </location>
</feature>
<dbReference type="AlphaFoldDB" id="A0ABD5U3L3"/>
<keyword evidence="1" id="KW-0472">Membrane</keyword>
<name>A0ABD5U3L3_9EURY</name>
<dbReference type="Pfam" id="PF25927">
    <property type="entry name" value="DUF7972"/>
    <property type="match status" value="1"/>
</dbReference>
<keyword evidence="3" id="KW-1185">Reference proteome</keyword>
<keyword evidence="1" id="KW-1133">Transmembrane helix</keyword>
<keyword evidence="1" id="KW-0812">Transmembrane</keyword>
<dbReference type="InterPro" id="IPR058278">
    <property type="entry name" value="DUF7972"/>
</dbReference>
<proteinExistence type="predicted"/>
<feature type="transmembrane region" description="Helical" evidence="1">
    <location>
        <begin position="34"/>
        <end position="58"/>
    </location>
</feature>
<dbReference type="EMBL" id="JBHSXM010000001">
    <property type="protein sequence ID" value="MFC6835120.1"/>
    <property type="molecule type" value="Genomic_DNA"/>
</dbReference>
<evidence type="ECO:0000256" key="1">
    <source>
        <dbReference type="SAM" id="Phobius"/>
    </source>
</evidence>
<dbReference type="RefSeq" id="WP_304446828.1">
    <property type="nucleotide sequence ID" value="NZ_JARRAH010000001.1"/>
</dbReference>
<reference evidence="2 3" key="1">
    <citation type="journal article" date="2019" name="Int. J. Syst. Evol. Microbiol.">
        <title>The Global Catalogue of Microorganisms (GCM) 10K type strain sequencing project: providing services to taxonomists for standard genome sequencing and annotation.</title>
        <authorList>
            <consortium name="The Broad Institute Genomics Platform"/>
            <consortium name="The Broad Institute Genome Sequencing Center for Infectious Disease"/>
            <person name="Wu L."/>
            <person name="Ma J."/>
        </authorList>
    </citation>
    <scope>NUCLEOTIDE SEQUENCE [LARGE SCALE GENOMIC DNA]</scope>
    <source>
        <strain evidence="2 3">PSRA2</strain>
    </source>
</reference>
<feature type="transmembrane region" description="Helical" evidence="1">
    <location>
        <begin position="296"/>
        <end position="319"/>
    </location>
</feature>
<evidence type="ECO:0000313" key="2">
    <source>
        <dbReference type="EMBL" id="MFC6835120.1"/>
    </source>
</evidence>
<sequence>MTSQADATERASETTERRRAALWRWLLLEGDRTYMAVALCAALFVGCVALAWAGVLVVDRPGPAGTLLSALLGGMLPFVTVVLAINQLILSQEFGTTGNFATRLEETATYRLSVAAVLDTVAVPAAPGAFLRRLLLAAGEETAALATAAASCDPAVRRLLERYAAELAAELDDASATLDDATYGTFHVISVALSFDDARYARGARALRTLGPSGADGADGDGPLSAGADALLTRLVVLLECAHVARLYFKTVYLQQELANLSRMLLYVGFPALVVGGFVLLTHGRLVELGVGFPPLVALVAASITLAVGPFVVLSVYVVRIATVARQTAGDFGPFDLTRGIPGEDPDRR</sequence>
<comment type="caution">
    <text evidence="2">The sequence shown here is derived from an EMBL/GenBank/DDBJ whole genome shotgun (WGS) entry which is preliminary data.</text>
</comment>
<protein>
    <submittedName>
        <fullName evidence="2">Uncharacterized protein</fullName>
    </submittedName>
</protein>
<gene>
    <name evidence="2" type="ORF">ACFQHK_01190</name>
</gene>
<organism evidence="2 3">
    <name type="scientific">Halomarina ordinaria</name>
    <dbReference type="NCBI Taxonomy" id="3033939"/>
    <lineage>
        <taxon>Archaea</taxon>
        <taxon>Methanobacteriati</taxon>
        <taxon>Methanobacteriota</taxon>
        <taxon>Stenosarchaea group</taxon>
        <taxon>Halobacteria</taxon>
        <taxon>Halobacteriales</taxon>
        <taxon>Natronomonadaceae</taxon>
        <taxon>Halomarina</taxon>
    </lineage>
</organism>
<dbReference type="Proteomes" id="UP001596406">
    <property type="component" value="Unassembled WGS sequence"/>
</dbReference>
<accession>A0ABD5U3L3</accession>
<evidence type="ECO:0000313" key="3">
    <source>
        <dbReference type="Proteomes" id="UP001596406"/>
    </source>
</evidence>